<accession>A0ABT9NC22</accession>
<reference evidence="2 3" key="1">
    <citation type="submission" date="2023-07" db="EMBL/GenBank/DDBJ databases">
        <title>Sequencing the genomes of 1000 actinobacteria strains.</title>
        <authorList>
            <person name="Klenk H.-P."/>
        </authorList>
    </citation>
    <scope>NUCLEOTIDE SEQUENCE [LARGE SCALE GENOMIC DNA]</scope>
    <source>
        <strain evidence="2 3">DSM 102162</strain>
    </source>
</reference>
<evidence type="ECO:0000313" key="2">
    <source>
        <dbReference type="EMBL" id="MDP9800766.1"/>
    </source>
</evidence>
<evidence type="ECO:0000313" key="3">
    <source>
        <dbReference type="Proteomes" id="UP001235966"/>
    </source>
</evidence>
<organism evidence="2 3">
    <name type="scientific">Arcanobacterium wilhelmae</name>
    <dbReference type="NCBI Taxonomy" id="1803177"/>
    <lineage>
        <taxon>Bacteria</taxon>
        <taxon>Bacillati</taxon>
        <taxon>Actinomycetota</taxon>
        <taxon>Actinomycetes</taxon>
        <taxon>Actinomycetales</taxon>
        <taxon>Actinomycetaceae</taxon>
        <taxon>Arcanobacterium</taxon>
    </lineage>
</organism>
<sequence length="46" mass="5260">MTLEITDPRIDRSARQLAELTGESLTRAVGNAITEKLHRVEAQRRR</sequence>
<protein>
    <recommendedName>
        <fullName evidence="4">Antitoxin</fullName>
    </recommendedName>
</protein>
<dbReference type="Proteomes" id="UP001235966">
    <property type="component" value="Unassembled WGS sequence"/>
</dbReference>
<dbReference type="EMBL" id="JAUSQW010000001">
    <property type="protein sequence ID" value="MDP9800766.1"/>
    <property type="molecule type" value="Genomic_DNA"/>
</dbReference>
<dbReference type="RefSeq" id="WP_307014396.1">
    <property type="nucleotide sequence ID" value="NZ_JAUSQW010000001.1"/>
</dbReference>
<dbReference type="Pfam" id="PF07704">
    <property type="entry name" value="PSK_trans_fac"/>
    <property type="match status" value="1"/>
</dbReference>
<keyword evidence="1" id="KW-1277">Toxin-antitoxin system</keyword>
<comment type="caution">
    <text evidence="2">The sequence shown here is derived from an EMBL/GenBank/DDBJ whole genome shotgun (WGS) entry which is preliminary data.</text>
</comment>
<name>A0ABT9NC22_9ACTO</name>
<keyword evidence="3" id="KW-1185">Reference proteome</keyword>
<gene>
    <name evidence="2" type="ORF">J2S49_000842</name>
</gene>
<proteinExistence type="predicted"/>
<evidence type="ECO:0000256" key="1">
    <source>
        <dbReference type="ARBA" id="ARBA00022649"/>
    </source>
</evidence>
<dbReference type="InterPro" id="IPR011660">
    <property type="entry name" value="VapB-like"/>
</dbReference>
<evidence type="ECO:0008006" key="4">
    <source>
        <dbReference type="Google" id="ProtNLM"/>
    </source>
</evidence>